<evidence type="ECO:0000313" key="9">
    <source>
        <dbReference type="Proteomes" id="UP000540191"/>
    </source>
</evidence>
<dbReference type="InterPro" id="IPR018076">
    <property type="entry name" value="T2SS_GspF_dom"/>
</dbReference>
<evidence type="ECO:0000256" key="4">
    <source>
        <dbReference type="ARBA" id="ARBA00022989"/>
    </source>
</evidence>
<keyword evidence="9" id="KW-1185">Reference proteome</keyword>
<reference evidence="8 9" key="1">
    <citation type="submission" date="2020-08" db="EMBL/GenBank/DDBJ databases">
        <title>Sequencing the genomes of 1000 actinobacteria strains.</title>
        <authorList>
            <person name="Klenk H.-P."/>
        </authorList>
    </citation>
    <scope>NUCLEOTIDE SEQUENCE [LARGE SCALE GENOMIC DNA]</scope>
    <source>
        <strain evidence="8 9">DSM 23974</strain>
    </source>
</reference>
<evidence type="ECO:0000256" key="1">
    <source>
        <dbReference type="ARBA" id="ARBA00004651"/>
    </source>
</evidence>
<dbReference type="GO" id="GO:0005886">
    <property type="term" value="C:plasma membrane"/>
    <property type="evidence" value="ECO:0007669"/>
    <property type="project" value="UniProtKB-SubCell"/>
</dbReference>
<evidence type="ECO:0000313" key="8">
    <source>
        <dbReference type="EMBL" id="MBB4734893.1"/>
    </source>
</evidence>
<evidence type="ECO:0000256" key="2">
    <source>
        <dbReference type="ARBA" id="ARBA00022475"/>
    </source>
</evidence>
<accession>A0A7W7GMK7</accession>
<comment type="subcellular location">
    <subcellularLocation>
        <location evidence="1">Cell membrane</location>
        <topology evidence="1">Multi-pass membrane protein</topology>
    </subcellularLocation>
</comment>
<feature type="transmembrane region" description="Helical" evidence="6">
    <location>
        <begin position="107"/>
        <end position="128"/>
    </location>
</feature>
<dbReference type="Pfam" id="PF00482">
    <property type="entry name" value="T2SSF"/>
    <property type="match status" value="1"/>
</dbReference>
<sequence length="312" mass="33157">MNAALVLGALVGCLLGAGLALIVHAAPLGWRPTLEQRIAPQMRTHRPPSSLLREEMTAGPWTSLIRILGPVVSLGTESLQRFQPGHEALRRRLEAAGSDASVSDYRAQQVICAVLGASLGVVLAVVLVSRAQAHPVLAVALVAMLTVCGVLARDSMLSTAVGRRRQRVLGEFPSIAELFALSVSAGESTPGALERIATTTRGELSREFARTLADIRAGSSLAHALHACGRRLQVPAVERFIDGVVVALERGTPLADVVRAQAQDVRELSKRELMEAAGRKEVHMLVPLVFGILPLTVVFAVFPGIALMDMGF</sequence>
<dbReference type="AlphaFoldDB" id="A0A7W7GMK7"/>
<dbReference type="Proteomes" id="UP000540191">
    <property type="component" value="Unassembled WGS sequence"/>
</dbReference>
<keyword evidence="5 6" id="KW-0472">Membrane</keyword>
<dbReference type="RefSeq" id="WP_158495605.1">
    <property type="nucleotide sequence ID" value="NZ_JACHNA010000001.1"/>
</dbReference>
<evidence type="ECO:0000259" key="7">
    <source>
        <dbReference type="Pfam" id="PF00482"/>
    </source>
</evidence>
<evidence type="ECO:0000256" key="6">
    <source>
        <dbReference type="SAM" id="Phobius"/>
    </source>
</evidence>
<organism evidence="8 9">
    <name type="scientific">Micrococcus cohnii</name>
    <dbReference type="NCBI Taxonomy" id="993416"/>
    <lineage>
        <taxon>Bacteria</taxon>
        <taxon>Bacillati</taxon>
        <taxon>Actinomycetota</taxon>
        <taxon>Actinomycetes</taxon>
        <taxon>Micrococcales</taxon>
        <taxon>Micrococcaceae</taxon>
        <taxon>Micrococcus</taxon>
    </lineage>
</organism>
<dbReference type="PANTHER" id="PTHR35007">
    <property type="entry name" value="INTEGRAL MEMBRANE PROTEIN-RELATED"/>
    <property type="match status" value="1"/>
</dbReference>
<keyword evidence="3 6" id="KW-0812">Transmembrane</keyword>
<gene>
    <name evidence="8" type="ORF">HDA30_000401</name>
</gene>
<proteinExistence type="predicted"/>
<feature type="transmembrane region" description="Helical" evidence="6">
    <location>
        <begin position="135"/>
        <end position="152"/>
    </location>
</feature>
<keyword evidence="2" id="KW-1003">Cell membrane</keyword>
<dbReference type="EMBL" id="JACHNA010000001">
    <property type="protein sequence ID" value="MBB4734893.1"/>
    <property type="molecule type" value="Genomic_DNA"/>
</dbReference>
<protein>
    <submittedName>
        <fullName evidence="8">Tight adherence protein C</fullName>
    </submittedName>
</protein>
<evidence type="ECO:0000256" key="3">
    <source>
        <dbReference type="ARBA" id="ARBA00022692"/>
    </source>
</evidence>
<name>A0A7W7GMK7_9MICC</name>
<dbReference type="PANTHER" id="PTHR35007:SF2">
    <property type="entry name" value="PILUS ASSEMBLE PROTEIN"/>
    <property type="match status" value="1"/>
</dbReference>
<feature type="transmembrane region" description="Helical" evidence="6">
    <location>
        <begin position="284"/>
        <end position="308"/>
    </location>
</feature>
<feature type="domain" description="Type II secretion system protein GspF" evidence="7">
    <location>
        <begin position="176"/>
        <end position="301"/>
    </location>
</feature>
<comment type="caution">
    <text evidence="8">The sequence shown here is derived from an EMBL/GenBank/DDBJ whole genome shotgun (WGS) entry which is preliminary data.</text>
</comment>
<keyword evidence="4 6" id="KW-1133">Transmembrane helix</keyword>
<evidence type="ECO:0000256" key="5">
    <source>
        <dbReference type="ARBA" id="ARBA00023136"/>
    </source>
</evidence>